<protein>
    <recommendedName>
        <fullName evidence="14">Mitochondrial 2-oxoglutarate/malate carrier protein</fullName>
    </recommendedName>
</protein>
<evidence type="ECO:0000256" key="5">
    <source>
        <dbReference type="ARBA" id="ARBA00022737"/>
    </source>
</evidence>
<comment type="caution">
    <text evidence="12">The sequence shown here is derived from an EMBL/GenBank/DDBJ whole genome shotgun (WGS) entry which is preliminary data.</text>
</comment>
<dbReference type="PROSITE" id="PS50920">
    <property type="entry name" value="SOLCAR"/>
    <property type="match status" value="3"/>
</dbReference>
<feature type="repeat" description="Solcar" evidence="10">
    <location>
        <begin position="230"/>
        <end position="313"/>
    </location>
</feature>
<evidence type="ECO:0000256" key="6">
    <source>
        <dbReference type="ARBA" id="ARBA00022792"/>
    </source>
</evidence>
<feature type="repeat" description="Solcar" evidence="10">
    <location>
        <begin position="132"/>
        <end position="223"/>
    </location>
</feature>
<dbReference type="InterPro" id="IPR023395">
    <property type="entry name" value="MCP_dom_sf"/>
</dbReference>
<dbReference type="InterPro" id="IPR002067">
    <property type="entry name" value="MCP"/>
</dbReference>
<comment type="subcellular location">
    <subcellularLocation>
        <location evidence="1">Mitochondrion inner membrane</location>
        <topology evidence="1">Multi-pass membrane protein</topology>
    </subcellularLocation>
</comment>
<reference evidence="12" key="2">
    <citation type="submission" date="2020-12" db="EMBL/GenBank/DDBJ databases">
        <authorList>
            <person name="Kanost M."/>
        </authorList>
    </citation>
    <scope>NUCLEOTIDE SEQUENCE</scope>
</reference>
<evidence type="ECO:0000256" key="1">
    <source>
        <dbReference type="ARBA" id="ARBA00004448"/>
    </source>
</evidence>
<gene>
    <name evidence="12" type="ORF">O3G_MSEX004980</name>
</gene>
<evidence type="ECO:0000256" key="8">
    <source>
        <dbReference type="ARBA" id="ARBA00023128"/>
    </source>
</evidence>
<keyword evidence="6" id="KW-0999">Mitochondrion inner membrane</keyword>
<dbReference type="AlphaFoldDB" id="A0A922CIL5"/>
<dbReference type="InterPro" id="IPR050391">
    <property type="entry name" value="Mito_Metabolite_Transporter"/>
</dbReference>
<organism evidence="12 13">
    <name type="scientific">Manduca sexta</name>
    <name type="common">Tobacco hawkmoth</name>
    <name type="synonym">Tobacco hornworm</name>
    <dbReference type="NCBI Taxonomy" id="7130"/>
    <lineage>
        <taxon>Eukaryota</taxon>
        <taxon>Metazoa</taxon>
        <taxon>Ecdysozoa</taxon>
        <taxon>Arthropoda</taxon>
        <taxon>Hexapoda</taxon>
        <taxon>Insecta</taxon>
        <taxon>Pterygota</taxon>
        <taxon>Neoptera</taxon>
        <taxon>Endopterygota</taxon>
        <taxon>Lepidoptera</taxon>
        <taxon>Glossata</taxon>
        <taxon>Ditrysia</taxon>
        <taxon>Bombycoidea</taxon>
        <taxon>Sphingidae</taxon>
        <taxon>Sphinginae</taxon>
        <taxon>Sphingini</taxon>
        <taxon>Manduca</taxon>
    </lineage>
</organism>
<keyword evidence="5" id="KW-0677">Repeat</keyword>
<sequence length="318" mass="35548">MVTLQKHLITLRRNGSGAKFWGDMWWRKRKKSPPRIIPLSLKFLFGGISGMVSTACIHPADLVKTRMQLHGPDGAKKVSTLQVARGIVQSKGIKGLYDGLSAALFRQMVSSGARLGCFNAMFDWHMEKHGIPSFSTKVIMGSTAGIFSALMSMPSDVALIRMTADGRLPKYRRKNYKNVFNCIHRLVRVEGILVLTRGLLPTISRSMILNAAQLAAYTQAREALLPTYGDGMKLHFSASMIAGLITTVIGQPVDLIKTRIQESRKKTTQLAVILEIIKREGFMTFWSGFLPSYLKVAPHTVITFILLEQMNAWYLENY</sequence>
<evidence type="ECO:0000313" key="12">
    <source>
        <dbReference type="EMBL" id="KAG6447486.1"/>
    </source>
</evidence>
<dbReference type="Gene3D" id="1.50.40.10">
    <property type="entry name" value="Mitochondrial carrier domain"/>
    <property type="match status" value="1"/>
</dbReference>
<comment type="similarity">
    <text evidence="2 11">Belongs to the mitochondrial carrier (TC 2.A.29) family.</text>
</comment>
<evidence type="ECO:0000256" key="11">
    <source>
        <dbReference type="RuleBase" id="RU000488"/>
    </source>
</evidence>
<dbReference type="GO" id="GO:0005743">
    <property type="term" value="C:mitochondrial inner membrane"/>
    <property type="evidence" value="ECO:0007669"/>
    <property type="project" value="UniProtKB-SubCell"/>
</dbReference>
<dbReference type="InterPro" id="IPR018108">
    <property type="entry name" value="MCP_transmembrane"/>
</dbReference>
<proteinExistence type="inferred from homology"/>
<keyword evidence="3 11" id="KW-0813">Transport</keyword>
<dbReference type="SUPFAM" id="SSF103506">
    <property type="entry name" value="Mitochondrial carrier"/>
    <property type="match status" value="1"/>
</dbReference>
<dbReference type="Proteomes" id="UP000791440">
    <property type="component" value="Unassembled WGS sequence"/>
</dbReference>
<accession>A0A922CIL5</accession>
<dbReference type="PANTHER" id="PTHR45618">
    <property type="entry name" value="MITOCHONDRIAL DICARBOXYLATE CARRIER-RELATED"/>
    <property type="match status" value="1"/>
</dbReference>
<dbReference type="Pfam" id="PF00153">
    <property type="entry name" value="Mito_carr"/>
    <property type="match status" value="3"/>
</dbReference>
<feature type="repeat" description="Solcar" evidence="10">
    <location>
        <begin position="41"/>
        <end position="124"/>
    </location>
</feature>
<evidence type="ECO:0000313" key="13">
    <source>
        <dbReference type="Proteomes" id="UP000791440"/>
    </source>
</evidence>
<dbReference type="PRINTS" id="PR00926">
    <property type="entry name" value="MITOCARRIER"/>
</dbReference>
<keyword evidence="4 10" id="KW-0812">Transmembrane</keyword>
<keyword evidence="8" id="KW-0496">Mitochondrion</keyword>
<evidence type="ECO:0000256" key="4">
    <source>
        <dbReference type="ARBA" id="ARBA00022692"/>
    </source>
</evidence>
<evidence type="ECO:0000256" key="3">
    <source>
        <dbReference type="ARBA" id="ARBA00022448"/>
    </source>
</evidence>
<evidence type="ECO:0000256" key="7">
    <source>
        <dbReference type="ARBA" id="ARBA00022989"/>
    </source>
</evidence>
<keyword evidence="13" id="KW-1185">Reference proteome</keyword>
<name>A0A922CIL5_MANSE</name>
<dbReference type="FunFam" id="1.50.40.10:FF:000009">
    <property type="entry name" value="Mitochondrial 2-oxoglutarate/malate carrier protein"/>
    <property type="match status" value="1"/>
</dbReference>
<evidence type="ECO:0000256" key="2">
    <source>
        <dbReference type="ARBA" id="ARBA00006375"/>
    </source>
</evidence>
<keyword evidence="9 10" id="KW-0472">Membrane</keyword>
<reference evidence="12" key="1">
    <citation type="journal article" date="2016" name="Insect Biochem. Mol. Biol.">
        <title>Multifaceted biological insights from a draft genome sequence of the tobacco hornworm moth, Manduca sexta.</title>
        <authorList>
            <person name="Kanost M.R."/>
            <person name="Arrese E.L."/>
            <person name="Cao X."/>
            <person name="Chen Y.R."/>
            <person name="Chellapilla S."/>
            <person name="Goldsmith M.R."/>
            <person name="Grosse-Wilde E."/>
            <person name="Heckel D.G."/>
            <person name="Herndon N."/>
            <person name="Jiang H."/>
            <person name="Papanicolaou A."/>
            <person name="Qu J."/>
            <person name="Soulages J.L."/>
            <person name="Vogel H."/>
            <person name="Walters J."/>
            <person name="Waterhouse R.M."/>
            <person name="Ahn S.J."/>
            <person name="Almeida F.C."/>
            <person name="An C."/>
            <person name="Aqrawi P."/>
            <person name="Bretschneider A."/>
            <person name="Bryant W.B."/>
            <person name="Bucks S."/>
            <person name="Chao H."/>
            <person name="Chevignon G."/>
            <person name="Christen J.M."/>
            <person name="Clarke D.F."/>
            <person name="Dittmer N.T."/>
            <person name="Ferguson L.C.F."/>
            <person name="Garavelou S."/>
            <person name="Gordon K.H.J."/>
            <person name="Gunaratna R.T."/>
            <person name="Han Y."/>
            <person name="Hauser F."/>
            <person name="He Y."/>
            <person name="Heidel-Fischer H."/>
            <person name="Hirsh A."/>
            <person name="Hu Y."/>
            <person name="Jiang H."/>
            <person name="Kalra D."/>
            <person name="Klinner C."/>
            <person name="Konig C."/>
            <person name="Kovar C."/>
            <person name="Kroll A.R."/>
            <person name="Kuwar S.S."/>
            <person name="Lee S.L."/>
            <person name="Lehman R."/>
            <person name="Li K."/>
            <person name="Li Z."/>
            <person name="Liang H."/>
            <person name="Lovelace S."/>
            <person name="Lu Z."/>
            <person name="Mansfield J.H."/>
            <person name="McCulloch K.J."/>
            <person name="Mathew T."/>
            <person name="Morton B."/>
            <person name="Muzny D.M."/>
            <person name="Neunemann D."/>
            <person name="Ongeri F."/>
            <person name="Pauchet Y."/>
            <person name="Pu L.L."/>
            <person name="Pyrousis I."/>
            <person name="Rao X.J."/>
            <person name="Redding A."/>
            <person name="Roesel C."/>
            <person name="Sanchez-Gracia A."/>
            <person name="Schaack S."/>
            <person name="Shukla A."/>
            <person name="Tetreau G."/>
            <person name="Wang Y."/>
            <person name="Xiong G.H."/>
            <person name="Traut W."/>
            <person name="Walsh T.K."/>
            <person name="Worley K.C."/>
            <person name="Wu D."/>
            <person name="Wu W."/>
            <person name="Wu Y.Q."/>
            <person name="Zhang X."/>
            <person name="Zou Z."/>
            <person name="Zucker H."/>
            <person name="Briscoe A.D."/>
            <person name="Burmester T."/>
            <person name="Clem R.J."/>
            <person name="Feyereisen R."/>
            <person name="Grimmelikhuijzen C.J.P."/>
            <person name="Hamodrakas S.J."/>
            <person name="Hansson B.S."/>
            <person name="Huguet E."/>
            <person name="Jermiin L.S."/>
            <person name="Lan Q."/>
            <person name="Lehman H.K."/>
            <person name="Lorenzen M."/>
            <person name="Merzendorfer H."/>
            <person name="Michalopoulos I."/>
            <person name="Morton D.B."/>
            <person name="Muthukrishnan S."/>
            <person name="Oakeshott J.G."/>
            <person name="Palmer W."/>
            <person name="Park Y."/>
            <person name="Passarelli A.L."/>
            <person name="Rozas J."/>
            <person name="Schwartz L.M."/>
            <person name="Smith W."/>
            <person name="Southgate A."/>
            <person name="Vilcinskas A."/>
            <person name="Vogt R."/>
            <person name="Wang P."/>
            <person name="Werren J."/>
            <person name="Yu X.Q."/>
            <person name="Zhou J.J."/>
            <person name="Brown S.J."/>
            <person name="Scherer S.E."/>
            <person name="Richards S."/>
            <person name="Blissard G.W."/>
        </authorList>
    </citation>
    <scope>NUCLEOTIDE SEQUENCE</scope>
</reference>
<dbReference type="GO" id="GO:0055085">
    <property type="term" value="P:transmembrane transport"/>
    <property type="evidence" value="ECO:0007669"/>
    <property type="project" value="InterPro"/>
</dbReference>
<evidence type="ECO:0000256" key="10">
    <source>
        <dbReference type="PROSITE-ProRule" id="PRU00282"/>
    </source>
</evidence>
<dbReference type="EMBL" id="JH668345">
    <property type="protein sequence ID" value="KAG6447486.1"/>
    <property type="molecule type" value="Genomic_DNA"/>
</dbReference>
<evidence type="ECO:0008006" key="14">
    <source>
        <dbReference type="Google" id="ProtNLM"/>
    </source>
</evidence>
<dbReference type="OrthoDB" id="448427at2759"/>
<evidence type="ECO:0000256" key="9">
    <source>
        <dbReference type="ARBA" id="ARBA00023136"/>
    </source>
</evidence>
<keyword evidence="7" id="KW-1133">Transmembrane helix</keyword>